<reference evidence="2 4" key="1">
    <citation type="submission" date="2016-09" db="EMBL/GenBank/DDBJ databases">
        <authorList>
            <consortium name="Pathogen Informatics"/>
        </authorList>
    </citation>
    <scope>NUCLEOTIDE SEQUENCE [LARGE SCALE GENOMIC DNA]</scope>
    <source>
        <strain evidence="2 4">82B</strain>
    </source>
</reference>
<organism evidence="2 4">
    <name type="scientific">Staphylococcus caeli</name>
    <dbReference type="NCBI Taxonomy" id="2201815"/>
    <lineage>
        <taxon>Bacteria</taxon>
        <taxon>Bacillati</taxon>
        <taxon>Bacillota</taxon>
        <taxon>Bacilli</taxon>
        <taxon>Bacillales</taxon>
        <taxon>Staphylococcaceae</taxon>
        <taxon>Staphylococcus</taxon>
    </lineage>
</organism>
<dbReference type="Proteomes" id="UP000095768">
    <property type="component" value="Unassembled WGS sequence"/>
</dbReference>
<dbReference type="EMBL" id="FMPI01000017">
    <property type="protein sequence ID" value="SCT28757.1"/>
    <property type="molecule type" value="Genomic_DNA"/>
</dbReference>
<evidence type="ECO:0000313" key="2">
    <source>
        <dbReference type="EMBL" id="SCT33395.1"/>
    </source>
</evidence>
<evidence type="ECO:0000313" key="4">
    <source>
        <dbReference type="Proteomes" id="UP000095768"/>
    </source>
</evidence>
<sequence>MEPVLDFEKTLGSLNFLGVDEKYKYENGERTNETVYAYKLGSKTQGEQIVVKTPNKVELDYLQECELVNPECKMYVQMNGDFGTIGYSWKADDIKVSGGISSPKQSK</sequence>
<proteinExistence type="predicted"/>
<dbReference type="InterPro" id="IPR038620">
    <property type="entry name" value="YdcP-like_sf"/>
</dbReference>
<dbReference type="AlphaFoldDB" id="A0A1D4QE70"/>
<dbReference type="Proteomes" id="UP000095412">
    <property type="component" value="Unassembled WGS sequence"/>
</dbReference>
<protein>
    <submittedName>
        <fullName evidence="2">Transposon-related protein</fullName>
    </submittedName>
</protein>
<dbReference type="EMBL" id="FMPG01000013">
    <property type="protein sequence ID" value="SCT33395.1"/>
    <property type="molecule type" value="Genomic_DNA"/>
</dbReference>
<evidence type="ECO:0000313" key="1">
    <source>
        <dbReference type="EMBL" id="SCT28757.1"/>
    </source>
</evidence>
<accession>A0A1D4QE70</accession>
<keyword evidence="3" id="KW-1185">Reference proteome</keyword>
<dbReference type="OrthoDB" id="2396049at2"/>
<dbReference type="Gene3D" id="2.40.50.390">
    <property type="entry name" value="Conjugative transposon protein, DUF961"/>
    <property type="match status" value="1"/>
</dbReference>
<gene>
    <name evidence="2" type="ORF">SAMEA2297795_02263</name>
    <name evidence="1" type="ORF">SAMEA2297796_02104</name>
</gene>
<name>A0A1D4QE70_9STAP</name>
<reference evidence="1 3" key="2">
    <citation type="submission" date="2016-09" db="EMBL/GenBank/DDBJ databases">
        <authorList>
            <consortium name="Pathogen Informatics"/>
            <person name="Sun Q."/>
            <person name="Inoue M."/>
        </authorList>
    </citation>
    <scope>NUCLEOTIDE SEQUENCE [LARGE SCALE GENOMIC DNA]</scope>
    <source>
        <strain evidence="1 3">82C</strain>
    </source>
</reference>
<dbReference type="InterPro" id="IPR010365">
    <property type="entry name" value="DUF961"/>
</dbReference>
<dbReference type="RefSeq" id="WP_069996263.1">
    <property type="nucleotide sequence ID" value="NZ_FMPG01000013.1"/>
</dbReference>
<evidence type="ECO:0000313" key="3">
    <source>
        <dbReference type="Proteomes" id="UP000095412"/>
    </source>
</evidence>
<dbReference type="Pfam" id="PF06125">
    <property type="entry name" value="DUF961"/>
    <property type="match status" value="1"/>
</dbReference>